<gene>
    <name evidence="3" type="ORF">SELMODRAFT_93292</name>
</gene>
<evidence type="ECO:0000256" key="1">
    <source>
        <dbReference type="ARBA" id="ARBA00022737"/>
    </source>
</evidence>
<reference evidence="3 4" key="1">
    <citation type="journal article" date="2011" name="Science">
        <title>The Selaginella genome identifies genetic changes associated with the evolution of vascular plants.</title>
        <authorList>
            <person name="Banks J.A."/>
            <person name="Nishiyama T."/>
            <person name="Hasebe M."/>
            <person name="Bowman J.L."/>
            <person name="Gribskov M."/>
            <person name="dePamphilis C."/>
            <person name="Albert V.A."/>
            <person name="Aono N."/>
            <person name="Aoyama T."/>
            <person name="Ambrose B.A."/>
            <person name="Ashton N.W."/>
            <person name="Axtell M.J."/>
            <person name="Barker E."/>
            <person name="Barker M.S."/>
            <person name="Bennetzen J.L."/>
            <person name="Bonawitz N.D."/>
            <person name="Chapple C."/>
            <person name="Cheng C."/>
            <person name="Correa L.G."/>
            <person name="Dacre M."/>
            <person name="DeBarry J."/>
            <person name="Dreyer I."/>
            <person name="Elias M."/>
            <person name="Engstrom E.M."/>
            <person name="Estelle M."/>
            <person name="Feng L."/>
            <person name="Finet C."/>
            <person name="Floyd S.K."/>
            <person name="Frommer W.B."/>
            <person name="Fujita T."/>
            <person name="Gramzow L."/>
            <person name="Gutensohn M."/>
            <person name="Harholt J."/>
            <person name="Hattori M."/>
            <person name="Heyl A."/>
            <person name="Hirai T."/>
            <person name="Hiwatashi Y."/>
            <person name="Ishikawa M."/>
            <person name="Iwata M."/>
            <person name="Karol K.G."/>
            <person name="Koehler B."/>
            <person name="Kolukisaoglu U."/>
            <person name="Kubo M."/>
            <person name="Kurata T."/>
            <person name="Lalonde S."/>
            <person name="Li K."/>
            <person name="Li Y."/>
            <person name="Litt A."/>
            <person name="Lyons E."/>
            <person name="Manning G."/>
            <person name="Maruyama T."/>
            <person name="Michael T.P."/>
            <person name="Mikami K."/>
            <person name="Miyazaki S."/>
            <person name="Morinaga S."/>
            <person name="Murata T."/>
            <person name="Mueller-Roeber B."/>
            <person name="Nelson D.R."/>
            <person name="Obara M."/>
            <person name="Oguri Y."/>
            <person name="Olmstead R.G."/>
            <person name="Onodera N."/>
            <person name="Petersen B.L."/>
            <person name="Pils B."/>
            <person name="Prigge M."/>
            <person name="Rensing S.A."/>
            <person name="Riano-Pachon D.M."/>
            <person name="Roberts A.W."/>
            <person name="Sato Y."/>
            <person name="Scheller H.V."/>
            <person name="Schulz B."/>
            <person name="Schulz C."/>
            <person name="Shakirov E.V."/>
            <person name="Shibagaki N."/>
            <person name="Shinohara N."/>
            <person name="Shippen D.E."/>
            <person name="Soerensen I."/>
            <person name="Sotooka R."/>
            <person name="Sugimoto N."/>
            <person name="Sugita M."/>
            <person name="Sumikawa N."/>
            <person name="Tanurdzic M."/>
            <person name="Theissen G."/>
            <person name="Ulvskov P."/>
            <person name="Wakazuki S."/>
            <person name="Weng J.K."/>
            <person name="Willats W.W."/>
            <person name="Wipf D."/>
            <person name="Wolf P.G."/>
            <person name="Yang L."/>
            <person name="Zimmer A.D."/>
            <person name="Zhu Q."/>
            <person name="Mitros T."/>
            <person name="Hellsten U."/>
            <person name="Loque D."/>
            <person name="Otillar R."/>
            <person name="Salamov A."/>
            <person name="Schmutz J."/>
            <person name="Shapiro H."/>
            <person name="Lindquist E."/>
            <person name="Lucas S."/>
            <person name="Rokhsar D."/>
            <person name="Grigoriev I.V."/>
        </authorList>
    </citation>
    <scope>NUCLEOTIDE SEQUENCE [LARGE SCALE GENOMIC DNA]</scope>
</reference>
<dbReference type="InterPro" id="IPR046960">
    <property type="entry name" value="PPR_At4g14850-like_plant"/>
</dbReference>
<protein>
    <recommendedName>
        <fullName evidence="5">Pentacotripeptide-repeat region of PRORP domain-containing protein</fullName>
    </recommendedName>
</protein>
<proteinExistence type="predicted"/>
<dbReference type="Gramene" id="EFJ28479">
    <property type="protein sequence ID" value="EFJ28479"/>
    <property type="gene ID" value="SELMODRAFT_93292"/>
</dbReference>
<dbReference type="STRING" id="88036.D8RH68"/>
<dbReference type="PANTHER" id="PTHR47926">
    <property type="entry name" value="PENTATRICOPEPTIDE REPEAT-CONTAINING PROTEIN"/>
    <property type="match status" value="1"/>
</dbReference>
<feature type="repeat" description="PPR" evidence="2">
    <location>
        <begin position="67"/>
        <end position="101"/>
    </location>
</feature>
<dbReference type="KEGG" id="smo:SELMODRAFT_93292"/>
<evidence type="ECO:0000313" key="4">
    <source>
        <dbReference type="Proteomes" id="UP000001514"/>
    </source>
</evidence>
<dbReference type="InterPro" id="IPR002885">
    <property type="entry name" value="PPR_rpt"/>
</dbReference>
<evidence type="ECO:0000313" key="3">
    <source>
        <dbReference type="EMBL" id="EFJ28479.1"/>
    </source>
</evidence>
<dbReference type="PANTHER" id="PTHR47926:SF533">
    <property type="entry name" value="DYW DOMAIN-CONTAINING PROTEIN"/>
    <property type="match status" value="1"/>
</dbReference>
<dbReference type="InterPro" id="IPR011990">
    <property type="entry name" value="TPR-like_helical_dom_sf"/>
</dbReference>
<keyword evidence="4" id="KW-1185">Reference proteome</keyword>
<dbReference type="Proteomes" id="UP000001514">
    <property type="component" value="Unassembled WGS sequence"/>
</dbReference>
<dbReference type="AlphaFoldDB" id="D8RH68"/>
<dbReference type="HOGENOM" id="CLU_002706_0_1_1"/>
<accession>D8RH68</accession>
<dbReference type="GO" id="GO:0003723">
    <property type="term" value="F:RNA binding"/>
    <property type="evidence" value="ECO:0007669"/>
    <property type="project" value="InterPro"/>
</dbReference>
<dbReference type="FunFam" id="1.25.40.10:FF:000158">
    <property type="entry name" value="pentatricopeptide repeat-containing protein At2g33680"/>
    <property type="match status" value="1"/>
</dbReference>
<evidence type="ECO:0000256" key="2">
    <source>
        <dbReference type="PROSITE-ProRule" id="PRU00708"/>
    </source>
</evidence>
<dbReference type="InParanoid" id="D8RH68"/>
<dbReference type="GO" id="GO:0048731">
    <property type="term" value="P:system development"/>
    <property type="evidence" value="ECO:0007669"/>
    <property type="project" value="UniProtKB-ARBA"/>
</dbReference>
<sequence>MEQRNLFSWTIAMAALSQSGEIHCAKAVFDLMPMRDLYAWNVMLSAIHENDSLDALVDAFTRMPERDPVSWNVMVTAFAQNGQMLQAMDLFLRMPRRNVISWTTMIGALSDCEAGRHDLKLDAIAFFDRMPQRNIVSWTAMVHASASADRLEEARILFDSMPARNLVSWNVFLAGSKDLSIETLEKIPAKDSVTLKTIMNWYCQTGRTADAKALFDRLPERDVMSWTCMIQVNSCQLDRAKFAFDLMPAWSVVSMNSMGAVFVTHGELAKAKKHFDLGQERNVVSWTAMIQAFDRAGEVEAAQRAFDLMPSWDEICWLAILAANSSDPEAVQRLFFQEIGSSKVFFDSSPERNALSWEALLQGTAKYGDLYGTMSVLEKMPAWSLLSWNLALAANARSGHVASLRRTFSTMPERDTVSFGTALAAFAHSGHGTDGILLFHVMLLEGVAPSDICFVHLLVACNHVGLLHEGLCVFSGMAGDHGVAPGLEHFCCVVDILGKVGRLEYARWLLENMPFVPDDVALGSLYGACVVHGDVEGARAALAAMTWDSN</sequence>
<feature type="repeat" description="PPR" evidence="2">
    <location>
        <begin position="191"/>
        <end position="225"/>
    </location>
</feature>
<keyword evidence="1" id="KW-0677">Repeat</keyword>
<dbReference type="eggNOG" id="KOG4197">
    <property type="taxonomic scope" value="Eukaryota"/>
</dbReference>
<feature type="repeat" description="PPR" evidence="2">
    <location>
        <begin position="282"/>
        <end position="312"/>
    </location>
</feature>
<name>D8RH68_SELML</name>
<dbReference type="EMBL" id="GL377579">
    <property type="protein sequence ID" value="EFJ28479.1"/>
    <property type="molecule type" value="Genomic_DNA"/>
</dbReference>
<dbReference type="GO" id="GO:0009451">
    <property type="term" value="P:RNA modification"/>
    <property type="evidence" value="ECO:0007669"/>
    <property type="project" value="InterPro"/>
</dbReference>
<dbReference type="Gene3D" id="1.25.40.10">
    <property type="entry name" value="Tetratricopeptide repeat domain"/>
    <property type="match status" value="5"/>
</dbReference>
<evidence type="ECO:0008006" key="5">
    <source>
        <dbReference type="Google" id="ProtNLM"/>
    </source>
</evidence>
<organism evidence="4">
    <name type="scientific">Selaginella moellendorffii</name>
    <name type="common">Spikemoss</name>
    <dbReference type="NCBI Taxonomy" id="88036"/>
    <lineage>
        <taxon>Eukaryota</taxon>
        <taxon>Viridiplantae</taxon>
        <taxon>Streptophyta</taxon>
        <taxon>Embryophyta</taxon>
        <taxon>Tracheophyta</taxon>
        <taxon>Lycopodiopsida</taxon>
        <taxon>Selaginellales</taxon>
        <taxon>Selaginellaceae</taxon>
        <taxon>Selaginella</taxon>
    </lineage>
</organism>
<dbReference type="Pfam" id="PF01535">
    <property type="entry name" value="PPR"/>
    <property type="match status" value="5"/>
</dbReference>
<dbReference type="NCBIfam" id="TIGR00756">
    <property type="entry name" value="PPR"/>
    <property type="match status" value="2"/>
</dbReference>
<feature type="repeat" description="PPR" evidence="2">
    <location>
        <begin position="134"/>
        <end position="168"/>
    </location>
</feature>
<dbReference type="PROSITE" id="PS51375">
    <property type="entry name" value="PPR"/>
    <property type="match status" value="4"/>
</dbReference>